<dbReference type="Proteomes" id="UP000286954">
    <property type="component" value="Chromosome"/>
</dbReference>
<accession>A0A3T0EAD1</accession>
<reference evidence="1 2" key="1">
    <citation type="submission" date="2016-12" db="EMBL/GenBank/DDBJ databases">
        <title>The genome of dimorphic prosthecate Glycocaulis alkaliphilus 6b-8t, isolated from crude oil dictates its adaptability in petroleum environments.</title>
        <authorList>
            <person name="Wu X.-L."/>
            <person name="Geng S."/>
        </authorList>
    </citation>
    <scope>NUCLEOTIDE SEQUENCE [LARGE SCALE GENOMIC DNA]</scope>
    <source>
        <strain evidence="1 2">6B-8</strain>
    </source>
</reference>
<evidence type="ECO:0000313" key="2">
    <source>
        <dbReference type="Proteomes" id="UP000286954"/>
    </source>
</evidence>
<sequence length="168" mass="18241">MDEIALARVQTHANTYRDPLLETVLDATGCHAQEWATHGHMPMFANGVLIEIPETLWGSRVMAVCQDGISYAFSSARTGTVQVDDHEYGVGVRLAENRELSSSFAGYPAEFISGAAVDGRTWTGIVWQADPNTQFRIQTSDHGERAQDASTAIEAMVQLAITAIESQG</sequence>
<keyword evidence="2" id="KW-1185">Reference proteome</keyword>
<dbReference type="AlphaFoldDB" id="A0A3T0EAD1"/>
<dbReference type="KEGG" id="gak:X907_1902"/>
<proteinExistence type="predicted"/>
<protein>
    <submittedName>
        <fullName evidence="1">Uncharacterized protein</fullName>
    </submittedName>
</protein>
<name>A0A3T0EAD1_9PROT</name>
<dbReference type="EMBL" id="CP018911">
    <property type="protein sequence ID" value="AZU04425.1"/>
    <property type="molecule type" value="Genomic_DNA"/>
</dbReference>
<gene>
    <name evidence="1" type="ORF">X907_1902</name>
</gene>
<evidence type="ECO:0000313" key="1">
    <source>
        <dbReference type="EMBL" id="AZU04425.1"/>
    </source>
</evidence>
<organism evidence="1 2">
    <name type="scientific">Glycocaulis alkaliphilus</name>
    <dbReference type="NCBI Taxonomy" id="1434191"/>
    <lineage>
        <taxon>Bacteria</taxon>
        <taxon>Pseudomonadati</taxon>
        <taxon>Pseudomonadota</taxon>
        <taxon>Alphaproteobacteria</taxon>
        <taxon>Maricaulales</taxon>
        <taxon>Maricaulaceae</taxon>
        <taxon>Glycocaulis</taxon>
    </lineage>
</organism>